<evidence type="ECO:0000313" key="2">
    <source>
        <dbReference type="Proteomes" id="UP000076858"/>
    </source>
</evidence>
<reference evidence="1 2" key="1">
    <citation type="submission" date="2016-03" db="EMBL/GenBank/DDBJ databases">
        <title>EvidentialGene: Evidence-directed Construction of Genes on Genomes.</title>
        <authorList>
            <person name="Gilbert D.G."/>
            <person name="Choi J.-H."/>
            <person name="Mockaitis K."/>
            <person name="Colbourne J."/>
            <person name="Pfrender M."/>
        </authorList>
    </citation>
    <scope>NUCLEOTIDE SEQUENCE [LARGE SCALE GENOMIC DNA]</scope>
    <source>
        <strain evidence="1 2">Xinb3</strain>
        <tissue evidence="1">Complete organism</tissue>
    </source>
</reference>
<sequence length="156" mass="17356">MRFCCVFISWSISFLSVGSMFSMWFGFIPCGHSVVPAACRGFPHEGHLDELWQDSSGWPKFQHLLKSAGRGINCLTGNISWATTTVRGRDGVLNKSVTVLVSTLSHHLFWLRISSSELLIGTFRMNPLMLDSDMANVQYIWNSCTDLSSSSCLDIG</sequence>
<dbReference type="AlphaFoldDB" id="A0A162R6C7"/>
<name>A0A162R6C7_9CRUS</name>
<organism evidence="1 2">
    <name type="scientific">Daphnia magna</name>
    <dbReference type="NCBI Taxonomy" id="35525"/>
    <lineage>
        <taxon>Eukaryota</taxon>
        <taxon>Metazoa</taxon>
        <taxon>Ecdysozoa</taxon>
        <taxon>Arthropoda</taxon>
        <taxon>Crustacea</taxon>
        <taxon>Branchiopoda</taxon>
        <taxon>Diplostraca</taxon>
        <taxon>Cladocera</taxon>
        <taxon>Anomopoda</taxon>
        <taxon>Daphniidae</taxon>
        <taxon>Daphnia</taxon>
    </lineage>
</organism>
<comment type="caution">
    <text evidence="1">The sequence shown here is derived from an EMBL/GenBank/DDBJ whole genome shotgun (WGS) entry which is preliminary data.</text>
</comment>
<protein>
    <submittedName>
        <fullName evidence="1">Uncharacterized protein</fullName>
    </submittedName>
</protein>
<keyword evidence="2" id="KW-1185">Reference proteome</keyword>
<feature type="non-terminal residue" evidence="1">
    <location>
        <position position="156"/>
    </location>
</feature>
<dbReference type="EMBL" id="LRGB01000233">
    <property type="protein sequence ID" value="KZS20269.1"/>
    <property type="molecule type" value="Genomic_DNA"/>
</dbReference>
<gene>
    <name evidence="1" type="ORF">APZ42_013082</name>
</gene>
<proteinExistence type="predicted"/>
<dbReference type="Proteomes" id="UP000076858">
    <property type="component" value="Unassembled WGS sequence"/>
</dbReference>
<accession>A0A162R6C7</accession>
<evidence type="ECO:0000313" key="1">
    <source>
        <dbReference type="EMBL" id="KZS20269.1"/>
    </source>
</evidence>